<protein>
    <submittedName>
        <fullName evidence="2">Uncharacterized protein</fullName>
    </submittedName>
</protein>
<accession>A0A1I6M784</accession>
<sequence length="179" mass="19348">MTGRRIAAAGLLIACTAAGAQQPSGSGERMLQSFTRCRAITAPEARLDCFDKAAAALEQAVASKDVRIIDRQDIKTARRSLFGFTLPRVGLFGGGGKDEADDEKGEGFTELNTKIVSVREAGNGRMELRLEQEGMVWMTTDPMSFPPKAGKAIRIRKGALGNYFLAIDGERSVRGVRVR</sequence>
<keyword evidence="3" id="KW-1185">Reference proteome</keyword>
<name>A0A1I6M784_9SPHN</name>
<evidence type="ECO:0000256" key="1">
    <source>
        <dbReference type="SAM" id="SignalP"/>
    </source>
</evidence>
<reference evidence="2 3" key="1">
    <citation type="submission" date="2016-10" db="EMBL/GenBank/DDBJ databases">
        <authorList>
            <person name="de Groot N.N."/>
        </authorList>
    </citation>
    <scope>NUCLEOTIDE SEQUENCE [LARGE SCALE GENOMIC DNA]</scope>
    <source>
        <strain evidence="2 3">S5-249</strain>
    </source>
</reference>
<dbReference type="Proteomes" id="UP000198824">
    <property type="component" value="Unassembled WGS sequence"/>
</dbReference>
<dbReference type="RefSeq" id="WP_093316699.1">
    <property type="nucleotide sequence ID" value="NZ_FOZG01000003.1"/>
</dbReference>
<feature type="chain" id="PRO_5011791308" evidence="1">
    <location>
        <begin position="21"/>
        <end position="179"/>
    </location>
</feature>
<dbReference type="STRING" id="1166337.SAMN05192580_3589"/>
<evidence type="ECO:0000313" key="2">
    <source>
        <dbReference type="EMBL" id="SFS11483.1"/>
    </source>
</evidence>
<organism evidence="2 3">
    <name type="scientific">Sphingomonas jatrophae</name>
    <dbReference type="NCBI Taxonomy" id="1166337"/>
    <lineage>
        <taxon>Bacteria</taxon>
        <taxon>Pseudomonadati</taxon>
        <taxon>Pseudomonadota</taxon>
        <taxon>Alphaproteobacteria</taxon>
        <taxon>Sphingomonadales</taxon>
        <taxon>Sphingomonadaceae</taxon>
        <taxon>Sphingomonas</taxon>
    </lineage>
</organism>
<dbReference type="OrthoDB" id="7596780at2"/>
<dbReference type="AlphaFoldDB" id="A0A1I6M784"/>
<evidence type="ECO:0000313" key="3">
    <source>
        <dbReference type="Proteomes" id="UP000198824"/>
    </source>
</evidence>
<proteinExistence type="predicted"/>
<feature type="signal peptide" evidence="1">
    <location>
        <begin position="1"/>
        <end position="20"/>
    </location>
</feature>
<dbReference type="EMBL" id="FOZG01000003">
    <property type="protein sequence ID" value="SFS11483.1"/>
    <property type="molecule type" value="Genomic_DNA"/>
</dbReference>
<gene>
    <name evidence="2" type="ORF">SAMN05192580_3589</name>
</gene>
<keyword evidence="1" id="KW-0732">Signal</keyword>